<feature type="compositionally biased region" description="Basic and acidic residues" evidence="1">
    <location>
        <begin position="57"/>
        <end position="67"/>
    </location>
</feature>
<evidence type="ECO:0000256" key="1">
    <source>
        <dbReference type="SAM" id="MobiDB-lite"/>
    </source>
</evidence>
<feature type="compositionally biased region" description="Basic residues" evidence="1">
    <location>
        <begin position="1"/>
        <end position="11"/>
    </location>
</feature>
<sequence>MALRTRLRRAFTRGSSDEGSGGPLSRITSRSSKKDKPKPDPNVYQPGEKMPPMKYRRPVDPIHKKNLEAFNWATSWRRKSDPSVYSPMGSRMPSRKNSHTTLGRRSIGGRKTSSRADDSAVDSGFGGSISGDTDHPSLLREGSEEEGDVTNVGLSRPPTNDRPRKSSSIHGRRSHSIHRTLSNRSGGSRPPTKDGAIRRSGSSRGEPFTPAELELALKRSHLETPKEESDRSGDGSPNTPSNGQLKLNRQSI</sequence>
<dbReference type="RefSeq" id="XP_033379222.1">
    <property type="nucleotide sequence ID" value="XM_033532383.1"/>
</dbReference>
<dbReference type="AlphaFoldDB" id="A0A6A5XDE3"/>
<feature type="compositionally biased region" description="Polar residues" evidence="1">
    <location>
        <begin position="235"/>
        <end position="252"/>
    </location>
</feature>
<proteinExistence type="predicted"/>
<accession>A0A6A5XDE3</accession>
<organism evidence="2 3">
    <name type="scientific">Aaosphaeria arxii CBS 175.79</name>
    <dbReference type="NCBI Taxonomy" id="1450172"/>
    <lineage>
        <taxon>Eukaryota</taxon>
        <taxon>Fungi</taxon>
        <taxon>Dikarya</taxon>
        <taxon>Ascomycota</taxon>
        <taxon>Pezizomycotina</taxon>
        <taxon>Dothideomycetes</taxon>
        <taxon>Pleosporomycetidae</taxon>
        <taxon>Pleosporales</taxon>
        <taxon>Pleosporales incertae sedis</taxon>
        <taxon>Aaosphaeria</taxon>
    </lineage>
</organism>
<evidence type="ECO:0000313" key="2">
    <source>
        <dbReference type="EMBL" id="KAF2010883.1"/>
    </source>
</evidence>
<dbReference type="GeneID" id="54289780"/>
<feature type="compositionally biased region" description="Basic and acidic residues" evidence="1">
    <location>
        <begin position="215"/>
        <end position="233"/>
    </location>
</feature>
<feature type="region of interest" description="Disordered" evidence="1">
    <location>
        <begin position="1"/>
        <end position="252"/>
    </location>
</feature>
<feature type="compositionally biased region" description="Basic residues" evidence="1">
    <location>
        <begin position="165"/>
        <end position="178"/>
    </location>
</feature>
<dbReference type="Proteomes" id="UP000799778">
    <property type="component" value="Unassembled WGS sequence"/>
</dbReference>
<reference evidence="2" key="1">
    <citation type="journal article" date="2020" name="Stud. Mycol.">
        <title>101 Dothideomycetes genomes: a test case for predicting lifestyles and emergence of pathogens.</title>
        <authorList>
            <person name="Haridas S."/>
            <person name="Albert R."/>
            <person name="Binder M."/>
            <person name="Bloem J."/>
            <person name="Labutti K."/>
            <person name="Salamov A."/>
            <person name="Andreopoulos B."/>
            <person name="Baker S."/>
            <person name="Barry K."/>
            <person name="Bills G."/>
            <person name="Bluhm B."/>
            <person name="Cannon C."/>
            <person name="Castanera R."/>
            <person name="Culley D."/>
            <person name="Daum C."/>
            <person name="Ezra D."/>
            <person name="Gonzalez J."/>
            <person name="Henrissat B."/>
            <person name="Kuo A."/>
            <person name="Liang C."/>
            <person name="Lipzen A."/>
            <person name="Lutzoni F."/>
            <person name="Magnuson J."/>
            <person name="Mondo S."/>
            <person name="Nolan M."/>
            <person name="Ohm R."/>
            <person name="Pangilinan J."/>
            <person name="Park H.-J."/>
            <person name="Ramirez L."/>
            <person name="Alfaro M."/>
            <person name="Sun H."/>
            <person name="Tritt A."/>
            <person name="Yoshinaga Y."/>
            <person name="Zwiers L.-H."/>
            <person name="Turgeon B."/>
            <person name="Goodwin S."/>
            <person name="Spatafora J."/>
            <person name="Crous P."/>
            <person name="Grigoriev I."/>
        </authorList>
    </citation>
    <scope>NUCLEOTIDE SEQUENCE</scope>
    <source>
        <strain evidence="2">CBS 175.79</strain>
    </source>
</reference>
<name>A0A6A5XDE3_9PLEO</name>
<gene>
    <name evidence="2" type="ORF">BU24DRAFT_466642</name>
</gene>
<feature type="compositionally biased region" description="Basic and acidic residues" evidence="1">
    <location>
        <begin position="132"/>
        <end position="142"/>
    </location>
</feature>
<protein>
    <submittedName>
        <fullName evidence="2">Uncharacterized protein</fullName>
    </submittedName>
</protein>
<evidence type="ECO:0000313" key="3">
    <source>
        <dbReference type="Proteomes" id="UP000799778"/>
    </source>
</evidence>
<keyword evidence="3" id="KW-1185">Reference proteome</keyword>
<dbReference type="EMBL" id="ML978075">
    <property type="protein sequence ID" value="KAF2010883.1"/>
    <property type="molecule type" value="Genomic_DNA"/>
</dbReference>
<dbReference type="OrthoDB" id="5408144at2759"/>